<evidence type="ECO:0000256" key="1">
    <source>
        <dbReference type="ARBA" id="ARBA00022630"/>
    </source>
</evidence>
<evidence type="ECO:0000256" key="2">
    <source>
        <dbReference type="ARBA" id="ARBA00022643"/>
    </source>
</evidence>
<dbReference type="SUPFAM" id="SSF55469">
    <property type="entry name" value="FMN-dependent nitroreductase-like"/>
    <property type="match status" value="1"/>
</dbReference>
<keyword evidence="1" id="KW-0285">Flavoprotein</keyword>
<dbReference type="Pfam" id="PF00881">
    <property type="entry name" value="Nitroreductase"/>
    <property type="match status" value="1"/>
</dbReference>
<evidence type="ECO:0000256" key="3">
    <source>
        <dbReference type="ARBA" id="ARBA00023002"/>
    </source>
</evidence>
<dbReference type="Proteomes" id="UP000231019">
    <property type="component" value="Unassembled WGS sequence"/>
</dbReference>
<feature type="domain" description="Nitroreductase" evidence="4">
    <location>
        <begin position="11"/>
        <end position="199"/>
    </location>
</feature>
<sequence>MQDPETFLHLIQSRHSKRAYLPKPVPRELLEKILSAAAEAPSSKNTQPWGVSVVMGKARDQLSELLCQKFDANESEPSDYQYHEEPLREAFMQRARECGYGLFELKGIDRQDRTKRKAHNRENLTFFNAPVQMIFHLPTGAERGNFLDLGFFMQNIMLGLVAYDLASCPQFSLTSYSQTIRKFLKLEDRLLVCGMAVGYPDPEALVNRYIPPRLPLADYVSWFE</sequence>
<dbReference type="InterPro" id="IPR029479">
    <property type="entry name" value="Nitroreductase"/>
</dbReference>
<proteinExistence type="predicted"/>
<accession>A0A2M7G618</accession>
<keyword evidence="3" id="KW-0560">Oxidoreductase</keyword>
<dbReference type="InterPro" id="IPR000415">
    <property type="entry name" value="Nitroreductase-like"/>
</dbReference>
<gene>
    <name evidence="5" type="ORF">COW36_08165</name>
</gene>
<name>A0A2M7G618_9BACT</name>
<protein>
    <submittedName>
        <fullName evidence="5">Nitroreductase</fullName>
    </submittedName>
</protein>
<dbReference type="Gene3D" id="3.40.109.10">
    <property type="entry name" value="NADH Oxidase"/>
    <property type="match status" value="1"/>
</dbReference>
<dbReference type="GO" id="GO:0016491">
    <property type="term" value="F:oxidoreductase activity"/>
    <property type="evidence" value="ECO:0007669"/>
    <property type="project" value="UniProtKB-KW"/>
</dbReference>
<evidence type="ECO:0000259" key="4">
    <source>
        <dbReference type="Pfam" id="PF00881"/>
    </source>
</evidence>
<reference evidence="5 6" key="1">
    <citation type="submission" date="2017-09" db="EMBL/GenBank/DDBJ databases">
        <title>Depth-based differentiation of microbial function through sediment-hosted aquifers and enrichment of novel symbionts in the deep terrestrial subsurface.</title>
        <authorList>
            <person name="Probst A.J."/>
            <person name="Ladd B."/>
            <person name="Jarett J.K."/>
            <person name="Geller-Mcgrath D.E."/>
            <person name="Sieber C.M."/>
            <person name="Emerson J.B."/>
            <person name="Anantharaman K."/>
            <person name="Thomas B.C."/>
            <person name="Malmstrom R."/>
            <person name="Stieglmeier M."/>
            <person name="Klingl A."/>
            <person name="Woyke T."/>
            <person name="Ryan C.M."/>
            <person name="Banfield J.F."/>
        </authorList>
    </citation>
    <scope>NUCLEOTIDE SEQUENCE [LARGE SCALE GENOMIC DNA]</scope>
    <source>
        <strain evidence="5">CG17_big_fil_post_rev_8_21_14_2_50_48_46</strain>
    </source>
</reference>
<comment type="caution">
    <text evidence="5">The sequence shown here is derived from an EMBL/GenBank/DDBJ whole genome shotgun (WGS) entry which is preliminary data.</text>
</comment>
<dbReference type="PANTHER" id="PTHR23026:SF90">
    <property type="entry name" value="IODOTYROSINE DEIODINASE 1"/>
    <property type="match status" value="1"/>
</dbReference>
<dbReference type="CDD" id="cd02136">
    <property type="entry name" value="PnbA_NfnB-like"/>
    <property type="match status" value="1"/>
</dbReference>
<dbReference type="InterPro" id="IPR050627">
    <property type="entry name" value="Nitroreductase/BluB"/>
</dbReference>
<evidence type="ECO:0000313" key="5">
    <source>
        <dbReference type="EMBL" id="PIW17464.1"/>
    </source>
</evidence>
<dbReference type="PANTHER" id="PTHR23026">
    <property type="entry name" value="NADPH NITROREDUCTASE"/>
    <property type="match status" value="1"/>
</dbReference>
<evidence type="ECO:0000313" key="6">
    <source>
        <dbReference type="Proteomes" id="UP000231019"/>
    </source>
</evidence>
<keyword evidence="2" id="KW-0288">FMN</keyword>
<organism evidence="5 6">
    <name type="scientific">bacterium (Candidatus Blackallbacteria) CG17_big_fil_post_rev_8_21_14_2_50_48_46</name>
    <dbReference type="NCBI Taxonomy" id="2014261"/>
    <lineage>
        <taxon>Bacteria</taxon>
        <taxon>Candidatus Blackallbacteria</taxon>
    </lineage>
</organism>
<dbReference type="AlphaFoldDB" id="A0A2M7G618"/>
<dbReference type="EMBL" id="PFFQ01000023">
    <property type="protein sequence ID" value="PIW17464.1"/>
    <property type="molecule type" value="Genomic_DNA"/>
</dbReference>